<protein>
    <recommendedName>
        <fullName evidence="4">CRAL-TRIO domain-containing protein</fullName>
    </recommendedName>
</protein>
<keyword evidence="3" id="KW-1185">Reference proteome</keyword>
<dbReference type="EMBL" id="BGPR01111731">
    <property type="protein sequence ID" value="GBM92972.1"/>
    <property type="molecule type" value="Genomic_DNA"/>
</dbReference>
<name>A0A4Y2JUD1_ARAVE</name>
<evidence type="ECO:0008006" key="4">
    <source>
        <dbReference type="Google" id="ProtNLM"/>
    </source>
</evidence>
<evidence type="ECO:0000256" key="1">
    <source>
        <dbReference type="SAM" id="MobiDB-lite"/>
    </source>
</evidence>
<reference evidence="2 3" key="1">
    <citation type="journal article" date="2019" name="Sci. Rep.">
        <title>Orb-weaving spider Araneus ventricosus genome elucidates the spidroin gene catalogue.</title>
        <authorList>
            <person name="Kono N."/>
            <person name="Nakamura H."/>
            <person name="Ohtoshi R."/>
            <person name="Moran D.A.P."/>
            <person name="Shinohara A."/>
            <person name="Yoshida Y."/>
            <person name="Fujiwara M."/>
            <person name="Mori M."/>
            <person name="Tomita M."/>
            <person name="Arakawa K."/>
        </authorList>
    </citation>
    <scope>NUCLEOTIDE SEQUENCE [LARGE SCALE GENOMIC DNA]</scope>
</reference>
<feature type="non-terminal residue" evidence="2">
    <location>
        <position position="1"/>
    </location>
</feature>
<gene>
    <name evidence="2" type="ORF">AVEN_198014_1</name>
</gene>
<comment type="caution">
    <text evidence="2">The sequence shown here is derived from an EMBL/GenBank/DDBJ whole genome shotgun (WGS) entry which is preliminary data.</text>
</comment>
<proteinExistence type="predicted"/>
<evidence type="ECO:0000313" key="2">
    <source>
        <dbReference type="EMBL" id="GBM92972.1"/>
    </source>
</evidence>
<feature type="region of interest" description="Disordered" evidence="1">
    <location>
        <begin position="59"/>
        <end position="83"/>
    </location>
</feature>
<dbReference type="Gene3D" id="3.40.525.10">
    <property type="entry name" value="CRAL-TRIO lipid binding domain"/>
    <property type="match status" value="1"/>
</dbReference>
<dbReference type="InterPro" id="IPR036865">
    <property type="entry name" value="CRAL-TRIO_dom_sf"/>
</dbReference>
<dbReference type="AlphaFoldDB" id="A0A4Y2JUD1"/>
<dbReference type="Proteomes" id="UP000499080">
    <property type="component" value="Unassembled WGS sequence"/>
</dbReference>
<evidence type="ECO:0000313" key="3">
    <source>
        <dbReference type="Proteomes" id="UP000499080"/>
    </source>
</evidence>
<dbReference type="OrthoDB" id="1434354at2759"/>
<organism evidence="2 3">
    <name type="scientific">Araneus ventricosus</name>
    <name type="common">Orbweaver spider</name>
    <name type="synonym">Epeira ventricosa</name>
    <dbReference type="NCBI Taxonomy" id="182803"/>
    <lineage>
        <taxon>Eukaryota</taxon>
        <taxon>Metazoa</taxon>
        <taxon>Ecdysozoa</taxon>
        <taxon>Arthropoda</taxon>
        <taxon>Chelicerata</taxon>
        <taxon>Arachnida</taxon>
        <taxon>Araneae</taxon>
        <taxon>Araneomorphae</taxon>
        <taxon>Entelegynae</taxon>
        <taxon>Araneoidea</taxon>
        <taxon>Araneidae</taxon>
        <taxon>Araneus</taxon>
    </lineage>
</organism>
<accession>A0A4Y2JUD1</accession>
<sequence length="83" mass="9247">VVVIGNDMADLHKYVHASILPEEYGGTMPASDCTETVNLFMQTDREWQKDLKYGYVHKSGRCKDEDDEPDLVPASVPEESCAA</sequence>
<dbReference type="SUPFAM" id="SSF52087">
    <property type="entry name" value="CRAL/TRIO domain"/>
    <property type="match status" value="1"/>
</dbReference>